<evidence type="ECO:0000256" key="1">
    <source>
        <dbReference type="SAM" id="MobiDB-lite"/>
    </source>
</evidence>
<protein>
    <submittedName>
        <fullName evidence="2">Uncharacterized protein</fullName>
    </submittedName>
</protein>
<dbReference type="EMBL" id="RWIC01000701">
    <property type="protein sequence ID" value="TKC40877.1"/>
    <property type="molecule type" value="Genomic_DNA"/>
</dbReference>
<gene>
    <name evidence="2" type="ORF">EI555_012650</name>
</gene>
<comment type="caution">
    <text evidence="2">The sequence shown here is derived from an EMBL/GenBank/DDBJ whole genome shotgun (WGS) entry which is preliminary data.</text>
</comment>
<feature type="region of interest" description="Disordered" evidence="1">
    <location>
        <begin position="51"/>
        <end position="93"/>
    </location>
</feature>
<organism evidence="2 3">
    <name type="scientific">Monodon monoceros</name>
    <name type="common">Narwhal</name>
    <name type="synonym">Ceratodon monodon</name>
    <dbReference type="NCBI Taxonomy" id="40151"/>
    <lineage>
        <taxon>Eukaryota</taxon>
        <taxon>Metazoa</taxon>
        <taxon>Chordata</taxon>
        <taxon>Craniata</taxon>
        <taxon>Vertebrata</taxon>
        <taxon>Euteleostomi</taxon>
        <taxon>Mammalia</taxon>
        <taxon>Eutheria</taxon>
        <taxon>Laurasiatheria</taxon>
        <taxon>Artiodactyla</taxon>
        <taxon>Whippomorpha</taxon>
        <taxon>Cetacea</taxon>
        <taxon>Odontoceti</taxon>
        <taxon>Monodontidae</taxon>
        <taxon>Monodon</taxon>
    </lineage>
</organism>
<reference evidence="3" key="1">
    <citation type="journal article" date="2019" name="IScience">
        <title>Narwhal Genome Reveals Long-Term Low Genetic Diversity despite Current Large Abundance Size.</title>
        <authorList>
            <person name="Westbury M.V."/>
            <person name="Petersen B."/>
            <person name="Garde E."/>
            <person name="Heide-Jorgensen M.P."/>
            <person name="Lorenzen E.D."/>
        </authorList>
    </citation>
    <scope>NUCLEOTIDE SEQUENCE [LARGE SCALE GENOMIC DNA]</scope>
</reference>
<evidence type="ECO:0000313" key="3">
    <source>
        <dbReference type="Proteomes" id="UP000308365"/>
    </source>
</evidence>
<sequence length="93" mass="10143">MTIAALGLPFADSTRVPCPLLGRRDSHDLRASSRGDLAKQDANVAVWWATRRAPTTEPQSLASPESRPGPQKSPTPAAWEPPKPQRRVHKPLS</sequence>
<name>A0A4U1EWT8_MONMO</name>
<dbReference type="AlphaFoldDB" id="A0A4U1EWT8"/>
<evidence type="ECO:0000313" key="2">
    <source>
        <dbReference type="EMBL" id="TKC40877.1"/>
    </source>
</evidence>
<proteinExistence type="predicted"/>
<feature type="compositionally biased region" description="Basic residues" evidence="1">
    <location>
        <begin position="84"/>
        <end position="93"/>
    </location>
</feature>
<dbReference type="Proteomes" id="UP000308365">
    <property type="component" value="Unassembled WGS sequence"/>
</dbReference>
<accession>A0A4U1EWT8</accession>